<sequence length="256" mass="27782">MKLSLAFIACAAVLFVPEIAAGRPKGPPRPRGPIPLKWGVLAFPRFVGLDAYGPLDFLNIAAFSTPNMTLSVIAETLDPVPAHINGPTGPVTFLKPTYTIDENPQLDVLLIPGGPGTRIAYNNTKIIDYVRRTYPKLKYIISICTGAQVLAKAGILDGKRATTNKFSWQEMVASGPTVNWVPCARWVVDGNIWTSSGVAAGIDLSYAFVAEVFGNKTLTDRAANILEIDIHKDPHWDPFCKIWNTTTGGTTRTMSI</sequence>
<comment type="caution">
    <text evidence="3">The sequence shown here is derived from an EMBL/GenBank/DDBJ whole genome shotgun (WGS) entry which is preliminary data.</text>
</comment>
<evidence type="ECO:0000256" key="1">
    <source>
        <dbReference type="SAM" id="SignalP"/>
    </source>
</evidence>
<evidence type="ECO:0000313" key="3">
    <source>
        <dbReference type="EMBL" id="KAL0950330.1"/>
    </source>
</evidence>
<evidence type="ECO:0000313" key="4">
    <source>
        <dbReference type="Proteomes" id="UP001556367"/>
    </source>
</evidence>
<keyword evidence="4" id="KW-1185">Reference proteome</keyword>
<dbReference type="Gene3D" id="3.40.50.880">
    <property type="match status" value="1"/>
</dbReference>
<organism evidence="3 4">
    <name type="scientific">Hohenbuehelia grisea</name>
    <dbReference type="NCBI Taxonomy" id="104357"/>
    <lineage>
        <taxon>Eukaryota</taxon>
        <taxon>Fungi</taxon>
        <taxon>Dikarya</taxon>
        <taxon>Basidiomycota</taxon>
        <taxon>Agaricomycotina</taxon>
        <taxon>Agaricomycetes</taxon>
        <taxon>Agaricomycetidae</taxon>
        <taxon>Agaricales</taxon>
        <taxon>Pleurotineae</taxon>
        <taxon>Pleurotaceae</taxon>
        <taxon>Hohenbuehelia</taxon>
    </lineage>
</organism>
<name>A0ABR3J3W8_9AGAR</name>
<dbReference type="Pfam" id="PF01965">
    <property type="entry name" value="DJ-1_PfpI"/>
    <property type="match status" value="1"/>
</dbReference>
<keyword evidence="1" id="KW-0732">Signal</keyword>
<feature type="signal peptide" evidence="1">
    <location>
        <begin position="1"/>
        <end position="21"/>
    </location>
</feature>
<dbReference type="PANTHER" id="PTHR43130">
    <property type="entry name" value="ARAC-FAMILY TRANSCRIPTIONAL REGULATOR"/>
    <property type="match status" value="1"/>
</dbReference>
<dbReference type="InterPro" id="IPR052158">
    <property type="entry name" value="INH-QAR"/>
</dbReference>
<dbReference type="Proteomes" id="UP001556367">
    <property type="component" value="Unassembled WGS sequence"/>
</dbReference>
<proteinExistence type="predicted"/>
<dbReference type="InterPro" id="IPR002818">
    <property type="entry name" value="DJ-1/PfpI"/>
</dbReference>
<dbReference type="EMBL" id="JASNQZ010000012">
    <property type="protein sequence ID" value="KAL0950330.1"/>
    <property type="molecule type" value="Genomic_DNA"/>
</dbReference>
<dbReference type="InterPro" id="IPR029062">
    <property type="entry name" value="Class_I_gatase-like"/>
</dbReference>
<dbReference type="SUPFAM" id="SSF52317">
    <property type="entry name" value="Class I glutamine amidotransferase-like"/>
    <property type="match status" value="1"/>
</dbReference>
<protein>
    <recommendedName>
        <fullName evidence="2">DJ-1/PfpI domain-containing protein</fullName>
    </recommendedName>
</protein>
<accession>A0ABR3J3W8</accession>
<gene>
    <name evidence="3" type="ORF">HGRIS_010301</name>
</gene>
<feature type="chain" id="PRO_5046734678" description="DJ-1/PfpI domain-containing protein" evidence="1">
    <location>
        <begin position="22"/>
        <end position="256"/>
    </location>
</feature>
<dbReference type="PANTHER" id="PTHR43130:SF15">
    <property type="entry name" value="THIJ_PFPI FAMILY PROTEIN (AFU_ORTHOLOGUE AFUA_5G14240)"/>
    <property type="match status" value="1"/>
</dbReference>
<dbReference type="CDD" id="cd03139">
    <property type="entry name" value="GATase1_PfpI_2"/>
    <property type="match status" value="1"/>
</dbReference>
<feature type="domain" description="DJ-1/PfpI" evidence="2">
    <location>
        <begin position="76"/>
        <end position="210"/>
    </location>
</feature>
<reference evidence="4" key="1">
    <citation type="submission" date="2024-06" db="EMBL/GenBank/DDBJ databases">
        <title>Multi-omics analyses provide insights into the biosynthesis of the anticancer antibiotic pleurotin in Hohenbuehelia grisea.</title>
        <authorList>
            <person name="Weaver J.A."/>
            <person name="Alberti F."/>
        </authorList>
    </citation>
    <scope>NUCLEOTIDE SEQUENCE [LARGE SCALE GENOMIC DNA]</scope>
    <source>
        <strain evidence="4">T-177</strain>
    </source>
</reference>
<evidence type="ECO:0000259" key="2">
    <source>
        <dbReference type="Pfam" id="PF01965"/>
    </source>
</evidence>